<gene>
    <name evidence="2" type="ORF">HDA32_002521</name>
</gene>
<dbReference type="CDD" id="cd02440">
    <property type="entry name" value="AdoMet_MTases"/>
    <property type="match status" value="1"/>
</dbReference>
<protein>
    <submittedName>
        <fullName evidence="2">Ubiquinone/menaquinone biosynthesis C-methylase UbiE</fullName>
    </submittedName>
</protein>
<dbReference type="InterPro" id="IPR041698">
    <property type="entry name" value="Methyltransf_25"/>
</dbReference>
<evidence type="ECO:0000313" key="2">
    <source>
        <dbReference type="EMBL" id="NYE47401.1"/>
    </source>
</evidence>
<keyword evidence="3" id="KW-1185">Reference proteome</keyword>
<evidence type="ECO:0000259" key="1">
    <source>
        <dbReference type="Pfam" id="PF13649"/>
    </source>
</evidence>
<dbReference type="AlphaFoldDB" id="A0A852TUP8"/>
<dbReference type="GO" id="GO:0032259">
    <property type="term" value="P:methylation"/>
    <property type="evidence" value="ECO:0007669"/>
    <property type="project" value="UniProtKB-KW"/>
</dbReference>
<dbReference type="PANTHER" id="PTHR42912">
    <property type="entry name" value="METHYLTRANSFERASE"/>
    <property type="match status" value="1"/>
</dbReference>
<dbReference type="InterPro" id="IPR050508">
    <property type="entry name" value="Methyltransf_Superfamily"/>
</dbReference>
<keyword evidence="2" id="KW-0830">Ubiquinone</keyword>
<reference evidence="2 3" key="1">
    <citation type="submission" date="2020-07" db="EMBL/GenBank/DDBJ databases">
        <title>Sequencing the genomes of 1000 actinobacteria strains.</title>
        <authorList>
            <person name="Klenk H.-P."/>
        </authorList>
    </citation>
    <scope>NUCLEOTIDE SEQUENCE [LARGE SCALE GENOMIC DNA]</scope>
    <source>
        <strain evidence="2 3">CXB654</strain>
    </source>
</reference>
<dbReference type="InterPro" id="IPR029063">
    <property type="entry name" value="SAM-dependent_MTases_sf"/>
</dbReference>
<dbReference type="Gene3D" id="3.40.50.150">
    <property type="entry name" value="Vaccinia Virus protein VP39"/>
    <property type="match status" value="1"/>
</dbReference>
<organism evidence="2 3">
    <name type="scientific">Spinactinospora alkalitolerans</name>
    <dbReference type="NCBI Taxonomy" id="687207"/>
    <lineage>
        <taxon>Bacteria</taxon>
        <taxon>Bacillati</taxon>
        <taxon>Actinomycetota</taxon>
        <taxon>Actinomycetes</taxon>
        <taxon>Streptosporangiales</taxon>
        <taxon>Nocardiopsidaceae</taxon>
        <taxon>Spinactinospora</taxon>
    </lineage>
</organism>
<dbReference type="Proteomes" id="UP000589036">
    <property type="component" value="Unassembled WGS sequence"/>
</dbReference>
<name>A0A852TUP8_9ACTN</name>
<dbReference type="SUPFAM" id="SSF53335">
    <property type="entry name" value="S-adenosyl-L-methionine-dependent methyltransferases"/>
    <property type="match status" value="1"/>
</dbReference>
<accession>A0A852TUP8</accession>
<evidence type="ECO:0000313" key="3">
    <source>
        <dbReference type="Proteomes" id="UP000589036"/>
    </source>
</evidence>
<comment type="caution">
    <text evidence="2">The sequence shown here is derived from an EMBL/GenBank/DDBJ whole genome shotgun (WGS) entry which is preliminary data.</text>
</comment>
<keyword evidence="2" id="KW-0489">Methyltransferase</keyword>
<proteinExistence type="predicted"/>
<feature type="domain" description="Methyltransferase" evidence="1">
    <location>
        <begin position="62"/>
        <end position="152"/>
    </location>
</feature>
<dbReference type="EMBL" id="JACCCC010000001">
    <property type="protein sequence ID" value="NYE47401.1"/>
    <property type="molecule type" value="Genomic_DNA"/>
</dbReference>
<keyword evidence="2" id="KW-0808">Transferase</keyword>
<dbReference type="Pfam" id="PF13649">
    <property type="entry name" value="Methyltransf_25"/>
    <property type="match status" value="1"/>
</dbReference>
<dbReference type="RefSeq" id="WP_312863159.1">
    <property type="nucleotide sequence ID" value="NZ_BAAAYY010000015.1"/>
</dbReference>
<dbReference type="GO" id="GO:0008168">
    <property type="term" value="F:methyltransferase activity"/>
    <property type="evidence" value="ECO:0007669"/>
    <property type="project" value="UniProtKB-KW"/>
</dbReference>
<dbReference type="PANTHER" id="PTHR42912:SF80">
    <property type="entry name" value="METHYLTRANSFERASE DOMAIN-CONTAINING PROTEIN"/>
    <property type="match status" value="1"/>
</dbReference>
<sequence length="207" mass="22146">MAATHNEILKRVYALNGPEEAQQVYDAWAENYDADTVEGMGYVAPALAAARLAELLDASATVLDAGCGTGLAGAALAERCDALIDGVDLSAGMLERARSRGVYRALSEADLTRRLDVADGGYDALLCVGTLTDGHVGPAALDEFARVVRPGGVVVATVLSAVWESGGYRSHLEEMARRGLVRLRELEERPYHEREGLSCRLCVLEVR</sequence>